<name>A0AAE3MGC9_9BACT</name>
<keyword evidence="3" id="KW-1185">Reference proteome</keyword>
<protein>
    <submittedName>
        <fullName evidence="2">Dabb family protein</fullName>
    </submittedName>
</protein>
<dbReference type="InterPro" id="IPR011008">
    <property type="entry name" value="Dimeric_a/b-barrel"/>
</dbReference>
<accession>A0AAE3MGC9</accession>
<dbReference type="Gene3D" id="3.30.70.100">
    <property type="match status" value="1"/>
</dbReference>
<sequence>MIKHVVLWQLKEFATEMEKKQKIGEIKEALEALPEKIVEIKGLEVFVNANAAEKFDIMLESSFENLEELALYAKHPDHVAVGAIIKQAVVSRACVDYEI</sequence>
<organism evidence="2 3">
    <name type="scientific">Plebeiibacterium marinum</name>
    <dbReference type="NCBI Taxonomy" id="2992111"/>
    <lineage>
        <taxon>Bacteria</taxon>
        <taxon>Pseudomonadati</taxon>
        <taxon>Bacteroidota</taxon>
        <taxon>Bacteroidia</taxon>
        <taxon>Marinilabiliales</taxon>
        <taxon>Marinilabiliaceae</taxon>
        <taxon>Plebeiibacterium</taxon>
    </lineage>
</organism>
<gene>
    <name evidence="2" type="ORF">OM074_16035</name>
</gene>
<feature type="domain" description="Stress-response A/B barrel" evidence="1">
    <location>
        <begin position="2"/>
        <end position="97"/>
    </location>
</feature>
<dbReference type="SMART" id="SM00886">
    <property type="entry name" value="Dabb"/>
    <property type="match status" value="1"/>
</dbReference>
<dbReference type="AlphaFoldDB" id="A0AAE3MGC9"/>
<dbReference type="PANTHER" id="PTHR37832:SF1">
    <property type="entry name" value="STRESS-RESPONSE A_B BARREL DOMAIN-CONTAINING PROTEIN"/>
    <property type="match status" value="1"/>
</dbReference>
<dbReference type="PANTHER" id="PTHR37832">
    <property type="entry name" value="BLL2683 PROTEIN"/>
    <property type="match status" value="1"/>
</dbReference>
<dbReference type="PROSITE" id="PS51502">
    <property type="entry name" value="S_R_A_B_BARREL"/>
    <property type="match status" value="1"/>
</dbReference>
<dbReference type="Pfam" id="PF07876">
    <property type="entry name" value="Dabb"/>
    <property type="match status" value="1"/>
</dbReference>
<dbReference type="InterPro" id="IPR013097">
    <property type="entry name" value="Dabb"/>
</dbReference>
<dbReference type="EMBL" id="JAPDPI010000039">
    <property type="protein sequence ID" value="MCW3807147.1"/>
    <property type="molecule type" value="Genomic_DNA"/>
</dbReference>
<dbReference type="RefSeq" id="WP_301201265.1">
    <property type="nucleotide sequence ID" value="NZ_JAPDPI010000039.1"/>
</dbReference>
<dbReference type="SUPFAM" id="SSF54909">
    <property type="entry name" value="Dimeric alpha+beta barrel"/>
    <property type="match status" value="1"/>
</dbReference>
<evidence type="ECO:0000259" key="1">
    <source>
        <dbReference type="PROSITE" id="PS51502"/>
    </source>
</evidence>
<evidence type="ECO:0000313" key="3">
    <source>
        <dbReference type="Proteomes" id="UP001207408"/>
    </source>
</evidence>
<dbReference type="Proteomes" id="UP001207408">
    <property type="component" value="Unassembled WGS sequence"/>
</dbReference>
<proteinExistence type="predicted"/>
<reference evidence="2" key="1">
    <citation type="submission" date="2022-10" db="EMBL/GenBank/DDBJ databases">
        <authorList>
            <person name="Yu W.X."/>
        </authorList>
    </citation>
    <scope>NUCLEOTIDE SEQUENCE</scope>
    <source>
        <strain evidence="2">D04</strain>
    </source>
</reference>
<evidence type="ECO:0000313" key="2">
    <source>
        <dbReference type="EMBL" id="MCW3807147.1"/>
    </source>
</evidence>
<comment type="caution">
    <text evidence="2">The sequence shown here is derived from an EMBL/GenBank/DDBJ whole genome shotgun (WGS) entry which is preliminary data.</text>
</comment>